<evidence type="ECO:0000256" key="7">
    <source>
        <dbReference type="ARBA" id="ARBA00022801"/>
    </source>
</evidence>
<organism evidence="10 11">
    <name type="scientific">Anaeromassilibacillus senegalensis</name>
    <dbReference type="NCBI Taxonomy" id="1673717"/>
    <lineage>
        <taxon>Bacteria</taxon>
        <taxon>Bacillati</taxon>
        <taxon>Bacillota</taxon>
        <taxon>Clostridia</taxon>
        <taxon>Eubacteriales</taxon>
        <taxon>Acutalibacteraceae</taxon>
        <taxon>Anaeromassilibacillus</taxon>
    </lineage>
</organism>
<dbReference type="PROSITE" id="PS51831">
    <property type="entry name" value="HD"/>
    <property type="match status" value="1"/>
</dbReference>
<evidence type="ECO:0000256" key="1">
    <source>
        <dbReference type="ARBA" id="ARBA00001638"/>
    </source>
</evidence>
<evidence type="ECO:0000256" key="5">
    <source>
        <dbReference type="ARBA" id="ARBA00012964"/>
    </source>
</evidence>
<comment type="subunit">
    <text evidence="4">Homodimer.</text>
</comment>
<dbReference type="SUPFAM" id="SSF109604">
    <property type="entry name" value="HD-domain/PDEase-like"/>
    <property type="match status" value="1"/>
</dbReference>
<evidence type="ECO:0000256" key="4">
    <source>
        <dbReference type="ARBA" id="ARBA00011738"/>
    </source>
</evidence>
<dbReference type="GO" id="GO:0002953">
    <property type="term" value="F:5'-deoxynucleotidase activity"/>
    <property type="evidence" value="ECO:0007669"/>
    <property type="project" value="UniProtKB-EC"/>
</dbReference>
<protein>
    <recommendedName>
        <fullName evidence="5">5'-deoxynucleotidase</fullName>
        <ecNumber evidence="5">3.1.3.89</ecNumber>
    </recommendedName>
</protein>
<gene>
    <name evidence="10" type="primary">yfbR</name>
    <name evidence="10" type="ORF">L0P57_10160</name>
</gene>
<dbReference type="CDD" id="cd00077">
    <property type="entry name" value="HDc"/>
    <property type="match status" value="1"/>
</dbReference>
<dbReference type="InterPro" id="IPR003607">
    <property type="entry name" value="HD/PDEase_dom"/>
</dbReference>
<dbReference type="NCBIfam" id="NF003009">
    <property type="entry name" value="PRK03826.1"/>
    <property type="match status" value="1"/>
</dbReference>
<evidence type="ECO:0000313" key="11">
    <source>
        <dbReference type="Proteomes" id="UP001298681"/>
    </source>
</evidence>
<dbReference type="PANTHER" id="PTHR11845:SF13">
    <property type="entry name" value="5'-DEOXYNUCLEOTIDASE HDDC2"/>
    <property type="match status" value="1"/>
</dbReference>
<proteinExistence type="predicted"/>
<dbReference type="Proteomes" id="UP001298681">
    <property type="component" value="Unassembled WGS sequence"/>
</dbReference>
<keyword evidence="11" id="KW-1185">Reference proteome</keyword>
<name>A0ABS9MKF8_9FIRM</name>
<evidence type="ECO:0000256" key="6">
    <source>
        <dbReference type="ARBA" id="ARBA00022723"/>
    </source>
</evidence>
<evidence type="ECO:0000259" key="9">
    <source>
        <dbReference type="PROSITE" id="PS51831"/>
    </source>
</evidence>
<dbReference type="Gene3D" id="1.10.3210.10">
    <property type="entry name" value="Hypothetical protein af1432"/>
    <property type="match status" value="1"/>
</dbReference>
<keyword evidence="7 10" id="KW-0378">Hydrolase</keyword>
<dbReference type="InterPro" id="IPR039356">
    <property type="entry name" value="YfbR/HDDC2"/>
</dbReference>
<evidence type="ECO:0000256" key="8">
    <source>
        <dbReference type="SAM" id="MobiDB-lite"/>
    </source>
</evidence>
<dbReference type="SMART" id="SM00471">
    <property type="entry name" value="HDc"/>
    <property type="match status" value="1"/>
</dbReference>
<evidence type="ECO:0000256" key="2">
    <source>
        <dbReference type="ARBA" id="ARBA00001936"/>
    </source>
</evidence>
<dbReference type="EMBL" id="JAKNHQ010000014">
    <property type="protein sequence ID" value="MCG4611291.1"/>
    <property type="molecule type" value="Genomic_DNA"/>
</dbReference>
<comment type="caution">
    <text evidence="10">The sequence shown here is derived from an EMBL/GenBank/DDBJ whole genome shotgun (WGS) entry which is preliminary data.</text>
</comment>
<feature type="domain" description="HD" evidence="9">
    <location>
        <begin position="29"/>
        <end position="142"/>
    </location>
</feature>
<reference evidence="10 11" key="1">
    <citation type="submission" date="2022-01" db="EMBL/GenBank/DDBJ databases">
        <title>Collection of gut derived symbiotic bacterial strains cultured from healthy donors.</title>
        <authorList>
            <person name="Lin H."/>
            <person name="Kohout C."/>
            <person name="Waligurski E."/>
            <person name="Pamer E.G."/>
        </authorList>
    </citation>
    <scope>NUCLEOTIDE SEQUENCE [LARGE SCALE GENOMIC DNA]</scope>
    <source>
        <strain evidence="10 11">DFI.7.58</strain>
    </source>
</reference>
<evidence type="ECO:0000313" key="10">
    <source>
        <dbReference type="EMBL" id="MCG4611291.1"/>
    </source>
</evidence>
<comment type="cofactor">
    <cofactor evidence="2">
        <name>Mn(2+)</name>
        <dbReference type="ChEBI" id="CHEBI:29035"/>
    </cofactor>
</comment>
<dbReference type="PANTHER" id="PTHR11845">
    <property type="entry name" value="5'-DEOXYNUCLEOTIDASE HDDC2"/>
    <property type="match status" value="1"/>
</dbReference>
<dbReference type="InterPro" id="IPR006674">
    <property type="entry name" value="HD_domain"/>
</dbReference>
<accession>A0ABS9MKF8</accession>
<dbReference type="RefSeq" id="WP_087234005.1">
    <property type="nucleotide sequence ID" value="NZ_JAKNHQ010000014.1"/>
</dbReference>
<feature type="region of interest" description="Disordered" evidence="8">
    <location>
        <begin position="194"/>
        <end position="216"/>
    </location>
</feature>
<dbReference type="Pfam" id="PF12917">
    <property type="entry name" value="YfbR-like"/>
    <property type="match status" value="1"/>
</dbReference>
<sequence>MPSEFFAMLSRMKYIDRWGLMRNTRQENLSEHSFETAVLAHALATLRNVRFGGHVQPERAAVLALFHDAPETLTGDLPTPVKYYNPDIRGAYGAVEKAAEQTLLSLLPSDLQDSYSPLLGGDSESDAELHKLVKAADKLSALIKCLEERRMGNTDFLKAEESLWKAVRGLHLPEADCFLDEFLPAYSLTLDETQPGQLHAKGPFPDKPGTGGEGRG</sequence>
<comment type="catalytic activity">
    <reaction evidence="1">
        <text>a 2'-deoxyribonucleoside 5'-phosphate + H2O = a 2'-deoxyribonucleoside + phosphate</text>
        <dbReference type="Rhea" id="RHEA:36167"/>
        <dbReference type="ChEBI" id="CHEBI:15377"/>
        <dbReference type="ChEBI" id="CHEBI:18274"/>
        <dbReference type="ChEBI" id="CHEBI:43474"/>
        <dbReference type="ChEBI" id="CHEBI:65317"/>
        <dbReference type="EC" id="3.1.3.89"/>
    </reaction>
</comment>
<keyword evidence="6" id="KW-0479">Metal-binding</keyword>
<dbReference type="EC" id="3.1.3.89" evidence="5"/>
<evidence type="ECO:0000256" key="3">
    <source>
        <dbReference type="ARBA" id="ARBA00001941"/>
    </source>
</evidence>
<comment type="cofactor">
    <cofactor evidence="3">
        <name>Co(2+)</name>
        <dbReference type="ChEBI" id="CHEBI:48828"/>
    </cofactor>
</comment>